<sequence>MIKRIFSDMDGTLLNKQGEISNANMNTIKTMPIPLTLVSGRAPIEMAPSIKRLGLTEDQIGFNGGLIYKVIDGGFELLHENYLELEVIETISRTIREKYPQVSLSVYDEANWFSDLKDRGIDLQHQATRCNVQLTSLAELFRAKKRKIFKMMLIVFDQKQLDEIHEYILSLGFDSIAVHRSGGIFLEVTSNQAQKALAIQKIMALENLKKEDIAAFGDGHNDISMLKLVGMPIVMGNAQDEIKEYALHITKSNLQDGVAYGIEKFCLPK</sequence>
<gene>
    <name evidence="1" type="ORF">ESZ54_06295</name>
</gene>
<proteinExistence type="predicted"/>
<dbReference type="OrthoDB" id="9790031at2"/>
<dbReference type="RefSeq" id="WP_136136818.1">
    <property type="nucleotide sequence ID" value="NZ_SDGV01000014.1"/>
</dbReference>
<dbReference type="InterPro" id="IPR036412">
    <property type="entry name" value="HAD-like_sf"/>
</dbReference>
<dbReference type="SFLD" id="SFLDS00003">
    <property type="entry name" value="Haloacid_Dehalogenase"/>
    <property type="match status" value="1"/>
</dbReference>
<dbReference type="Pfam" id="PF08282">
    <property type="entry name" value="Hydrolase_3"/>
    <property type="match status" value="1"/>
</dbReference>
<evidence type="ECO:0000313" key="1">
    <source>
        <dbReference type="EMBL" id="THB61355.1"/>
    </source>
</evidence>
<dbReference type="GO" id="GO:0005829">
    <property type="term" value="C:cytosol"/>
    <property type="evidence" value="ECO:0007669"/>
    <property type="project" value="TreeGrafter"/>
</dbReference>
<evidence type="ECO:0000313" key="2">
    <source>
        <dbReference type="Proteomes" id="UP000310506"/>
    </source>
</evidence>
<protein>
    <submittedName>
        <fullName evidence="1">HAD family phosphatase</fullName>
    </submittedName>
</protein>
<comment type="caution">
    <text evidence="1">The sequence shown here is derived from an EMBL/GenBank/DDBJ whole genome shotgun (WGS) entry which is preliminary data.</text>
</comment>
<dbReference type="NCBIfam" id="TIGR01484">
    <property type="entry name" value="HAD-SF-IIB"/>
    <property type="match status" value="1"/>
</dbReference>
<dbReference type="PROSITE" id="PS01229">
    <property type="entry name" value="COF_2"/>
    <property type="match status" value="1"/>
</dbReference>
<dbReference type="Gene3D" id="3.40.50.1000">
    <property type="entry name" value="HAD superfamily/HAD-like"/>
    <property type="match status" value="1"/>
</dbReference>
<dbReference type="NCBIfam" id="TIGR00099">
    <property type="entry name" value="Cof-subfamily"/>
    <property type="match status" value="1"/>
</dbReference>
<accession>A0A4S3B8S7</accession>
<dbReference type="InterPro" id="IPR006379">
    <property type="entry name" value="HAD-SF_hydro_IIB"/>
</dbReference>
<reference evidence="1 2" key="1">
    <citation type="submission" date="2019-01" db="EMBL/GenBank/DDBJ databases">
        <title>Vagococcus silagei sp. nov. isolated from brewer's grain.</title>
        <authorList>
            <person name="Guu J.-R."/>
        </authorList>
    </citation>
    <scope>NUCLEOTIDE SEQUENCE [LARGE SCALE GENOMIC DNA]</scope>
    <source>
        <strain evidence="1 2">2B-2</strain>
    </source>
</reference>
<dbReference type="GO" id="GO:0000287">
    <property type="term" value="F:magnesium ion binding"/>
    <property type="evidence" value="ECO:0007669"/>
    <property type="project" value="TreeGrafter"/>
</dbReference>
<dbReference type="EMBL" id="SDGV01000014">
    <property type="protein sequence ID" value="THB61355.1"/>
    <property type="molecule type" value="Genomic_DNA"/>
</dbReference>
<dbReference type="SFLD" id="SFLDG01140">
    <property type="entry name" value="C2.B:_Phosphomannomutase_and_P"/>
    <property type="match status" value="1"/>
</dbReference>
<keyword evidence="2" id="KW-1185">Reference proteome</keyword>
<dbReference type="CDD" id="cd07516">
    <property type="entry name" value="HAD_Pase"/>
    <property type="match status" value="1"/>
</dbReference>
<dbReference type="InterPro" id="IPR000150">
    <property type="entry name" value="Cof"/>
</dbReference>
<dbReference type="Proteomes" id="UP000310506">
    <property type="component" value="Unassembled WGS sequence"/>
</dbReference>
<dbReference type="PANTHER" id="PTHR10000">
    <property type="entry name" value="PHOSPHOSERINE PHOSPHATASE"/>
    <property type="match status" value="1"/>
</dbReference>
<dbReference type="InterPro" id="IPR023214">
    <property type="entry name" value="HAD_sf"/>
</dbReference>
<dbReference type="PANTHER" id="PTHR10000:SF8">
    <property type="entry name" value="HAD SUPERFAMILY HYDROLASE-LIKE, TYPE 3"/>
    <property type="match status" value="1"/>
</dbReference>
<dbReference type="AlphaFoldDB" id="A0A4S3B8S7"/>
<dbReference type="SUPFAM" id="SSF56784">
    <property type="entry name" value="HAD-like"/>
    <property type="match status" value="1"/>
</dbReference>
<dbReference type="GO" id="GO:0016791">
    <property type="term" value="F:phosphatase activity"/>
    <property type="evidence" value="ECO:0007669"/>
    <property type="project" value="TreeGrafter"/>
</dbReference>
<name>A0A4S3B8S7_9ENTE</name>
<organism evidence="1 2">
    <name type="scientific">Vagococcus silagei</name>
    <dbReference type="NCBI Taxonomy" id="2508885"/>
    <lineage>
        <taxon>Bacteria</taxon>
        <taxon>Bacillati</taxon>
        <taxon>Bacillota</taxon>
        <taxon>Bacilli</taxon>
        <taxon>Lactobacillales</taxon>
        <taxon>Enterococcaceae</taxon>
        <taxon>Vagococcus</taxon>
    </lineage>
</organism>
<dbReference type="Gene3D" id="3.30.1240.10">
    <property type="match status" value="1"/>
</dbReference>